<dbReference type="GO" id="GO:0004865">
    <property type="term" value="F:protein serine/threonine phosphatase inhibitor activity"/>
    <property type="evidence" value="ECO:0007669"/>
    <property type="project" value="InterPro"/>
</dbReference>
<proteinExistence type="inferred from homology"/>
<evidence type="ECO:0000313" key="3">
    <source>
        <dbReference type="EMBL" id="KAJ9579786.1"/>
    </source>
</evidence>
<feature type="compositionally biased region" description="Polar residues" evidence="2">
    <location>
        <begin position="262"/>
        <end position="274"/>
    </location>
</feature>
<dbReference type="EMBL" id="JASPKZ010008377">
    <property type="protein sequence ID" value="KAJ9579786.1"/>
    <property type="molecule type" value="Genomic_DNA"/>
</dbReference>
<protein>
    <submittedName>
        <fullName evidence="3">Uncharacterized protein</fullName>
    </submittedName>
</protein>
<feature type="region of interest" description="Disordered" evidence="2">
    <location>
        <begin position="135"/>
        <end position="167"/>
    </location>
</feature>
<dbReference type="Proteomes" id="UP001233999">
    <property type="component" value="Unassembled WGS sequence"/>
</dbReference>
<feature type="region of interest" description="Disordered" evidence="2">
    <location>
        <begin position="181"/>
        <end position="274"/>
    </location>
</feature>
<keyword evidence="4" id="KW-1185">Reference proteome</keyword>
<dbReference type="PANTHER" id="PTHR22227:SF6">
    <property type="entry name" value="FAMILY WITH SEQUENCE SIMILARITY 122B ISOFORM X1"/>
    <property type="match status" value="1"/>
</dbReference>
<feature type="compositionally biased region" description="Basic and acidic residues" evidence="2">
    <location>
        <begin position="249"/>
        <end position="261"/>
    </location>
</feature>
<gene>
    <name evidence="3" type="ORF">L9F63_004571</name>
</gene>
<organism evidence="3 4">
    <name type="scientific">Diploptera punctata</name>
    <name type="common">Pacific beetle cockroach</name>
    <dbReference type="NCBI Taxonomy" id="6984"/>
    <lineage>
        <taxon>Eukaryota</taxon>
        <taxon>Metazoa</taxon>
        <taxon>Ecdysozoa</taxon>
        <taxon>Arthropoda</taxon>
        <taxon>Hexapoda</taxon>
        <taxon>Insecta</taxon>
        <taxon>Pterygota</taxon>
        <taxon>Neoptera</taxon>
        <taxon>Polyneoptera</taxon>
        <taxon>Dictyoptera</taxon>
        <taxon>Blattodea</taxon>
        <taxon>Blaberoidea</taxon>
        <taxon>Blaberidae</taxon>
        <taxon>Diplopterinae</taxon>
        <taxon>Diploptera</taxon>
    </lineage>
</organism>
<sequence length="274" mass="29770">MDVDSPVSLKRSSSAPMINELNTTMTTASTSSSIRDTSPFSIFGGSQPRTRRFSASFPVQNACGSSGLRLTPRVNQLRQEESVDVMGREAVHEREFHSAMQMSQSCEDLTIMSGITPSCKSDQLEAGSAFSPSFQGTLKNLSPSPTRRYTTKRSQSPIAMRPSTLGPVKRKFDLEEEKLEYLSPPTKRPNCGLLMAHSNRLDATSSPLPGSLSSVGTPESLSSADSPGFTYRPVDSPSPGRPILPVTDEPMHEERQPELSKQDQVMASVDQSPS</sequence>
<comment type="similarity">
    <text evidence="1">Belongs to the FAM122 family.</text>
</comment>
<comment type="caution">
    <text evidence="3">The sequence shown here is derived from an EMBL/GenBank/DDBJ whole genome shotgun (WGS) entry which is preliminary data.</text>
</comment>
<evidence type="ECO:0000313" key="4">
    <source>
        <dbReference type="Proteomes" id="UP001233999"/>
    </source>
</evidence>
<evidence type="ECO:0000256" key="2">
    <source>
        <dbReference type="SAM" id="MobiDB-lite"/>
    </source>
</evidence>
<feature type="region of interest" description="Disordered" evidence="2">
    <location>
        <begin position="1"/>
        <end position="34"/>
    </location>
</feature>
<dbReference type="PANTHER" id="PTHR22227">
    <property type="entry name" value="FAMILY WITH SEQUENCE SIMILARITY 122B ISOFORM X1"/>
    <property type="match status" value="1"/>
</dbReference>
<dbReference type="AlphaFoldDB" id="A0AAD7ZFZ5"/>
<feature type="compositionally biased region" description="Polar residues" evidence="2">
    <location>
        <begin position="135"/>
        <end position="157"/>
    </location>
</feature>
<reference evidence="3" key="2">
    <citation type="submission" date="2023-05" db="EMBL/GenBank/DDBJ databases">
        <authorList>
            <person name="Fouks B."/>
        </authorList>
    </citation>
    <scope>NUCLEOTIDE SEQUENCE</scope>
    <source>
        <strain evidence="3">Stay&amp;Tobe</strain>
        <tissue evidence="3">Testes</tissue>
    </source>
</reference>
<evidence type="ECO:0000256" key="1">
    <source>
        <dbReference type="ARBA" id="ARBA00006725"/>
    </source>
</evidence>
<accession>A0AAD7ZFZ5</accession>
<feature type="compositionally biased region" description="Polar residues" evidence="2">
    <location>
        <begin position="10"/>
        <end position="22"/>
    </location>
</feature>
<reference evidence="3" key="1">
    <citation type="journal article" date="2023" name="IScience">
        <title>Live-bearing cockroach genome reveals convergent evolutionary mechanisms linked to viviparity in insects and beyond.</title>
        <authorList>
            <person name="Fouks B."/>
            <person name="Harrison M.C."/>
            <person name="Mikhailova A.A."/>
            <person name="Marchal E."/>
            <person name="English S."/>
            <person name="Carruthers M."/>
            <person name="Jennings E.C."/>
            <person name="Chiamaka E.L."/>
            <person name="Frigard R.A."/>
            <person name="Pippel M."/>
            <person name="Attardo G.M."/>
            <person name="Benoit J.B."/>
            <person name="Bornberg-Bauer E."/>
            <person name="Tobe S.S."/>
        </authorList>
    </citation>
    <scope>NUCLEOTIDE SEQUENCE</scope>
    <source>
        <strain evidence="3">Stay&amp;Tobe</strain>
    </source>
</reference>
<feature type="compositionally biased region" description="Low complexity" evidence="2">
    <location>
        <begin position="23"/>
        <end position="33"/>
    </location>
</feature>
<feature type="compositionally biased region" description="Low complexity" evidence="2">
    <location>
        <begin position="204"/>
        <end position="217"/>
    </location>
</feature>
<name>A0AAD7ZFZ5_DIPPU</name>
<dbReference type="InterPro" id="IPR026716">
    <property type="entry name" value="PBIR1/2/3"/>
</dbReference>